<comment type="caution">
    <text evidence="2">The sequence shown here is derived from an EMBL/GenBank/DDBJ whole genome shotgun (WGS) entry which is preliminary data.</text>
</comment>
<name>A0ABS0ACE8_9FLAO</name>
<feature type="non-terminal residue" evidence="2">
    <location>
        <position position="1"/>
    </location>
</feature>
<dbReference type="Proteomes" id="UP001194729">
    <property type="component" value="Unassembled WGS sequence"/>
</dbReference>
<evidence type="ECO:0000313" key="2">
    <source>
        <dbReference type="EMBL" id="MBF4986559.1"/>
    </source>
</evidence>
<gene>
    <name evidence="2" type="ORF">FNJ87_20345</name>
</gene>
<evidence type="ECO:0000313" key="3">
    <source>
        <dbReference type="Proteomes" id="UP001194729"/>
    </source>
</evidence>
<proteinExistence type="predicted"/>
<dbReference type="EMBL" id="JADKYU010001304">
    <property type="protein sequence ID" value="MBF4986559.1"/>
    <property type="molecule type" value="Genomic_DNA"/>
</dbReference>
<reference evidence="2 3" key="1">
    <citation type="submission" date="2020-11" db="EMBL/GenBank/DDBJ databases">
        <title>P. mediterranea TC4 genome.</title>
        <authorList>
            <person name="Molmeret M."/>
        </authorList>
    </citation>
    <scope>NUCLEOTIDE SEQUENCE [LARGE SCALE GENOMIC DNA]</scope>
    <source>
        <strain evidence="2 3">TC4</strain>
    </source>
</reference>
<protein>
    <recommendedName>
        <fullName evidence="4">TonB-dependent receptor</fullName>
    </recommendedName>
</protein>
<evidence type="ECO:0008006" key="4">
    <source>
        <dbReference type="Google" id="ProtNLM"/>
    </source>
</evidence>
<feature type="region of interest" description="Disordered" evidence="1">
    <location>
        <begin position="57"/>
        <end position="93"/>
    </location>
</feature>
<keyword evidence="3" id="KW-1185">Reference proteome</keyword>
<feature type="compositionally biased region" description="Basic residues" evidence="1">
    <location>
        <begin position="60"/>
        <end position="70"/>
    </location>
</feature>
<evidence type="ECO:0000256" key="1">
    <source>
        <dbReference type="SAM" id="MobiDB-lite"/>
    </source>
</evidence>
<feature type="non-terminal residue" evidence="2">
    <location>
        <position position="187"/>
    </location>
</feature>
<sequence>ADFNWQRNSQQFAQLDGIPDLGNTVQNANTHRINTTLDLDKLYKYVGLEKVKFGPVANRARSRNNTRSRNARPSTPGAANTQEEKDKTPKENFGNKAYNTLIGIATSIKRAQINYQENNGIFLPGYTPEIGFIGTLKPTTGFTFGSQAEIRDIAARKGWLTLFQDFNQQYSEVESRQLDINVNVDLL</sequence>
<accession>A0ABS0ACE8</accession>
<organism evidence="2 3">
    <name type="scientific">Nonlabens mediterrranea</name>
    <dbReference type="NCBI Taxonomy" id="1419947"/>
    <lineage>
        <taxon>Bacteria</taxon>
        <taxon>Pseudomonadati</taxon>
        <taxon>Bacteroidota</taxon>
        <taxon>Flavobacteriia</taxon>
        <taxon>Flavobacteriales</taxon>
        <taxon>Flavobacteriaceae</taxon>
        <taxon>Nonlabens</taxon>
    </lineage>
</organism>